<dbReference type="InterPro" id="IPR001130">
    <property type="entry name" value="TatD-like"/>
</dbReference>
<sequence>MLIDFHTHHHRSSLNLINVQVLHVSAETRSQALPNICSLGLHPWFMESSWQDAWHNLEELSQLPQVIAIGECGLDRNCKLPIALQTIIFQKQIQLAESLQKPLVVHCVKAFSELIALKKQAKPMMPWVIHGFHKKASVYQLLLEHGFYFSFGAAILQDQAFVADAIATIPTSRFLLETDDRQDLQIEQIYERAAQLRQISVNSLEIELLETYGKLTGN</sequence>
<keyword evidence="2" id="KW-1185">Reference proteome</keyword>
<dbReference type="GO" id="GO:0016788">
    <property type="term" value="F:hydrolase activity, acting on ester bonds"/>
    <property type="evidence" value="ECO:0007669"/>
    <property type="project" value="InterPro"/>
</dbReference>
<accession>A0A926Z8F0</accession>
<protein>
    <submittedName>
        <fullName evidence="1">TatD family hydrolase</fullName>
    </submittedName>
</protein>
<dbReference type="PANTHER" id="PTHR46124">
    <property type="entry name" value="D-AMINOACYL-TRNA DEACYLASE"/>
    <property type="match status" value="1"/>
</dbReference>
<evidence type="ECO:0000313" key="1">
    <source>
        <dbReference type="EMBL" id="MBD2152643.1"/>
    </source>
</evidence>
<keyword evidence="1" id="KW-0378">Hydrolase</keyword>
<evidence type="ECO:0000313" key="2">
    <source>
        <dbReference type="Proteomes" id="UP000631421"/>
    </source>
</evidence>
<proteinExistence type="predicted"/>
<dbReference type="RefSeq" id="WP_190353108.1">
    <property type="nucleotide sequence ID" value="NZ_JACJPY010000127.1"/>
</dbReference>
<dbReference type="AlphaFoldDB" id="A0A926Z8F0"/>
<dbReference type="SUPFAM" id="SSF51556">
    <property type="entry name" value="Metallo-dependent hydrolases"/>
    <property type="match status" value="1"/>
</dbReference>
<dbReference type="Pfam" id="PF01026">
    <property type="entry name" value="TatD_DNase"/>
    <property type="match status" value="1"/>
</dbReference>
<name>A0A926Z8F0_9CYAN</name>
<dbReference type="Gene3D" id="3.20.20.140">
    <property type="entry name" value="Metal-dependent hydrolases"/>
    <property type="match status" value="1"/>
</dbReference>
<dbReference type="Proteomes" id="UP000631421">
    <property type="component" value="Unassembled WGS sequence"/>
</dbReference>
<dbReference type="InterPro" id="IPR032466">
    <property type="entry name" value="Metal_Hydrolase"/>
</dbReference>
<gene>
    <name evidence="1" type="ORF">H6F44_21340</name>
</gene>
<dbReference type="GO" id="GO:0005829">
    <property type="term" value="C:cytosol"/>
    <property type="evidence" value="ECO:0007669"/>
    <property type="project" value="TreeGrafter"/>
</dbReference>
<organism evidence="1 2">
    <name type="scientific">Pseudanabaena cinerea FACHB-1277</name>
    <dbReference type="NCBI Taxonomy" id="2949581"/>
    <lineage>
        <taxon>Bacteria</taxon>
        <taxon>Bacillati</taxon>
        <taxon>Cyanobacteriota</taxon>
        <taxon>Cyanophyceae</taxon>
        <taxon>Pseudanabaenales</taxon>
        <taxon>Pseudanabaenaceae</taxon>
        <taxon>Pseudanabaena</taxon>
        <taxon>Pseudanabaena cinerea</taxon>
    </lineage>
</organism>
<reference evidence="1 2" key="1">
    <citation type="journal article" date="2015" name="ISME J.">
        <title>Draft Genome Sequence of Streptomyces incarnatus NRRL8089, which Produces the Nucleoside Antibiotic Sinefungin.</title>
        <authorList>
            <person name="Oshima K."/>
            <person name="Hattori M."/>
            <person name="Shimizu H."/>
            <person name="Fukuda K."/>
            <person name="Nemoto M."/>
            <person name="Inagaki K."/>
            <person name="Tamura T."/>
        </authorList>
    </citation>
    <scope>NUCLEOTIDE SEQUENCE [LARGE SCALE GENOMIC DNA]</scope>
    <source>
        <strain evidence="1 2">FACHB-1277</strain>
    </source>
</reference>
<dbReference type="EMBL" id="JACJPY010000127">
    <property type="protein sequence ID" value="MBD2152643.1"/>
    <property type="molecule type" value="Genomic_DNA"/>
</dbReference>
<dbReference type="PANTHER" id="PTHR46124:SF3">
    <property type="entry name" value="HYDROLASE"/>
    <property type="match status" value="1"/>
</dbReference>
<comment type="caution">
    <text evidence="1">The sequence shown here is derived from an EMBL/GenBank/DDBJ whole genome shotgun (WGS) entry which is preliminary data.</text>
</comment>